<dbReference type="AlphaFoldDB" id="A0A6G0WYT2"/>
<dbReference type="Proteomes" id="UP000481153">
    <property type="component" value="Unassembled WGS sequence"/>
</dbReference>
<dbReference type="GO" id="GO:0000030">
    <property type="term" value="F:mannosyltransferase activity"/>
    <property type="evidence" value="ECO:0007669"/>
    <property type="project" value="TreeGrafter"/>
</dbReference>
<accession>A0A6G0WYT2</accession>
<keyword evidence="3" id="KW-1185">Reference proteome</keyword>
<dbReference type="GO" id="GO:0051999">
    <property type="term" value="P:mannosyl-inositol phosphorylceramide biosynthetic process"/>
    <property type="evidence" value="ECO:0007669"/>
    <property type="project" value="TreeGrafter"/>
</dbReference>
<gene>
    <name evidence="2" type="ORF">Ae201684_010245</name>
</gene>
<sequence>MRYKLWGAEDMAWHFHLSERFDEQRDLWEAPPSPGPPVIPKRIHQIWLGPALMDEFHSYIQSWKNHHPDWEYTLWTEREIENWKLQNQAAYDMATNFGEKSDILRYEILETFGGLYVDVDFECLKPFDQLHENPTCEFYAGLSNTRSVEINNALIGCVPNHPILKAVISAIQRETKRRQLIADYAGVPVNDIPKLGTIARTGPGVFTVQIMHSIGWVGHRPLIQNAATAVILPYKALYPLCNDDREDQEAIQRARTQPGAFAIHYWAYSWDRKPIEWDARSKSLDISVPPEIISRIDRTTKQS</sequence>
<dbReference type="Gene3D" id="3.90.550.20">
    <property type="match status" value="1"/>
</dbReference>
<dbReference type="SUPFAM" id="SSF53448">
    <property type="entry name" value="Nucleotide-diphospho-sugar transferases"/>
    <property type="match status" value="1"/>
</dbReference>
<comment type="caution">
    <text evidence="2">The sequence shown here is derived from an EMBL/GenBank/DDBJ whole genome shotgun (WGS) entry which is preliminary data.</text>
</comment>
<proteinExistence type="predicted"/>
<reference evidence="2 3" key="1">
    <citation type="submission" date="2019-07" db="EMBL/GenBank/DDBJ databases">
        <title>Genomics analysis of Aphanomyces spp. identifies a new class of oomycete effector associated with host adaptation.</title>
        <authorList>
            <person name="Gaulin E."/>
        </authorList>
    </citation>
    <scope>NUCLEOTIDE SEQUENCE [LARGE SCALE GENOMIC DNA]</scope>
    <source>
        <strain evidence="2 3">ATCC 201684</strain>
    </source>
</reference>
<evidence type="ECO:0000256" key="1">
    <source>
        <dbReference type="ARBA" id="ARBA00022679"/>
    </source>
</evidence>
<dbReference type="VEuPathDB" id="FungiDB:AeMF1_010278"/>
<organism evidence="2 3">
    <name type="scientific">Aphanomyces euteiches</name>
    <dbReference type="NCBI Taxonomy" id="100861"/>
    <lineage>
        <taxon>Eukaryota</taxon>
        <taxon>Sar</taxon>
        <taxon>Stramenopiles</taxon>
        <taxon>Oomycota</taxon>
        <taxon>Saprolegniomycetes</taxon>
        <taxon>Saprolegniales</taxon>
        <taxon>Verrucalvaceae</taxon>
        <taxon>Aphanomyces</taxon>
    </lineage>
</organism>
<dbReference type="InterPro" id="IPR029044">
    <property type="entry name" value="Nucleotide-diphossugar_trans"/>
</dbReference>
<dbReference type="InterPro" id="IPR051706">
    <property type="entry name" value="Glycosyltransferase_domain"/>
</dbReference>
<keyword evidence="1" id="KW-0808">Transferase</keyword>
<protein>
    <submittedName>
        <fullName evidence="2">Uncharacterized protein</fullName>
    </submittedName>
</protein>
<dbReference type="PANTHER" id="PTHR32385:SF15">
    <property type="entry name" value="INOSITOL PHOSPHOCERAMIDE MANNOSYLTRANSFERASE 1"/>
    <property type="match status" value="1"/>
</dbReference>
<dbReference type="InterPro" id="IPR007577">
    <property type="entry name" value="GlycoTrfase_DXD_sugar-bd_CS"/>
</dbReference>
<dbReference type="Pfam" id="PF04488">
    <property type="entry name" value="Gly_transf_sug"/>
    <property type="match status" value="1"/>
</dbReference>
<name>A0A6G0WYT2_9STRA</name>
<evidence type="ECO:0000313" key="2">
    <source>
        <dbReference type="EMBL" id="KAF0732714.1"/>
    </source>
</evidence>
<dbReference type="GO" id="GO:0016020">
    <property type="term" value="C:membrane"/>
    <property type="evidence" value="ECO:0007669"/>
    <property type="project" value="GOC"/>
</dbReference>
<dbReference type="EMBL" id="VJMJ01000129">
    <property type="protein sequence ID" value="KAF0732714.1"/>
    <property type="molecule type" value="Genomic_DNA"/>
</dbReference>
<dbReference type="PANTHER" id="PTHR32385">
    <property type="entry name" value="MANNOSYL PHOSPHORYLINOSITOL CERAMIDE SYNTHASE"/>
    <property type="match status" value="1"/>
</dbReference>
<evidence type="ECO:0000313" key="3">
    <source>
        <dbReference type="Proteomes" id="UP000481153"/>
    </source>
</evidence>